<keyword evidence="2" id="KW-1185">Reference proteome</keyword>
<evidence type="ECO:0000313" key="2">
    <source>
        <dbReference type="Proteomes" id="UP000316747"/>
    </source>
</evidence>
<name>A0A543HHT9_9MICO</name>
<evidence type="ECO:0008006" key="3">
    <source>
        <dbReference type="Google" id="ProtNLM"/>
    </source>
</evidence>
<gene>
    <name evidence="1" type="ORF">FBY41_3227</name>
</gene>
<dbReference type="OrthoDB" id="9804685at2"/>
<sequence length="272" mass="29213">MSRLPDPQARSTLDVALRLLDHQITGPHGELLGNVDDLELVERDEHLLVTGLMVGPAALGGRLPGKLGDWMVAIWRRLHPEQDPKPVVVPLRHVTTIGSAVEVDAGAASALLGASGLERWLRRYVVARIPGATGGGDEDTPPAVHAPSREDAERLLAPRSDGRAASDLIGARVLGPQNSDLGVVCELRCSSGITARASTAEITHLQHTSHGMGSRLGYERDARQGPAAVGVVARWWHRHDRLVPMSDVIDIDWKAHTVRIRGAHGDHPLADS</sequence>
<reference evidence="1 2" key="1">
    <citation type="submission" date="2019-06" db="EMBL/GenBank/DDBJ databases">
        <title>Genome sequencing of plant associated microbes to promote plant fitness in Sorghum bicolor and Oryza sativa.</title>
        <authorList>
            <person name="Coleman-Derr D."/>
        </authorList>
    </citation>
    <scope>NUCLEOTIDE SEQUENCE [LARGE SCALE GENOMIC DNA]</scope>
    <source>
        <strain evidence="1 2">KV-663</strain>
    </source>
</reference>
<organism evidence="1 2">
    <name type="scientific">Humibacillus xanthopallidus</name>
    <dbReference type="NCBI Taxonomy" id="412689"/>
    <lineage>
        <taxon>Bacteria</taxon>
        <taxon>Bacillati</taxon>
        <taxon>Actinomycetota</taxon>
        <taxon>Actinomycetes</taxon>
        <taxon>Micrococcales</taxon>
        <taxon>Intrasporangiaceae</taxon>
        <taxon>Humibacillus</taxon>
    </lineage>
</organism>
<dbReference type="AlphaFoldDB" id="A0A543HHT9"/>
<dbReference type="RefSeq" id="WP_141845296.1">
    <property type="nucleotide sequence ID" value="NZ_VFPM01000003.1"/>
</dbReference>
<dbReference type="Proteomes" id="UP000316747">
    <property type="component" value="Unassembled WGS sequence"/>
</dbReference>
<accession>A0A543HHT9</accession>
<protein>
    <recommendedName>
        <fullName evidence="3">PRC-barrel domain protein</fullName>
    </recommendedName>
</protein>
<proteinExistence type="predicted"/>
<comment type="caution">
    <text evidence="1">The sequence shown here is derived from an EMBL/GenBank/DDBJ whole genome shotgun (WGS) entry which is preliminary data.</text>
</comment>
<evidence type="ECO:0000313" key="1">
    <source>
        <dbReference type="EMBL" id="TQM57889.1"/>
    </source>
</evidence>
<dbReference type="EMBL" id="VFPM01000003">
    <property type="protein sequence ID" value="TQM57889.1"/>
    <property type="molecule type" value="Genomic_DNA"/>
</dbReference>